<evidence type="ECO:0000313" key="1">
    <source>
        <dbReference type="EMBL" id="MDR7328969.1"/>
    </source>
</evidence>
<dbReference type="PANTHER" id="PTHR48100">
    <property type="entry name" value="BROAD-SPECIFICITY PHOSPHATASE YOR283W-RELATED"/>
    <property type="match status" value="1"/>
</dbReference>
<name>A0ABU1ZVL1_9CORY</name>
<dbReference type="EMBL" id="JAVDXZ010000001">
    <property type="protein sequence ID" value="MDR7328969.1"/>
    <property type="molecule type" value="Genomic_DNA"/>
</dbReference>
<accession>A0ABU1ZVL1</accession>
<evidence type="ECO:0000313" key="2">
    <source>
        <dbReference type="Proteomes" id="UP001180840"/>
    </source>
</evidence>
<reference evidence="1" key="1">
    <citation type="submission" date="2023-07" db="EMBL/GenBank/DDBJ databases">
        <title>Sequencing the genomes of 1000 actinobacteria strains.</title>
        <authorList>
            <person name="Klenk H.-P."/>
        </authorList>
    </citation>
    <scope>NUCLEOTIDE SEQUENCE</scope>
    <source>
        <strain evidence="1">DSM 107476</strain>
    </source>
</reference>
<dbReference type="InterPro" id="IPR050275">
    <property type="entry name" value="PGM_Phosphatase"/>
</dbReference>
<keyword evidence="2" id="KW-1185">Reference proteome</keyword>
<dbReference type="Proteomes" id="UP001180840">
    <property type="component" value="Unassembled WGS sequence"/>
</dbReference>
<sequence length="221" mass="23719">MTDTTPVTTLILLVRHGATPTTGQVLPGRAPGLHLAERGDAQAREVAERLEGLALDAIYSSPMERAQETAAPTAAATGLDVRVDKRLIECEFGEWTGAKLSDLYKLPEWQTVQQSPSQFRFPGGESFVEMQERMVSCLLELADRHRGGRIALFSHADPLKALVAWLQGSPLDAFQKISIDTGSVSAARIADDGTAGMVVTNSRTGSLAYLGAYLGDPGERP</sequence>
<dbReference type="Gene3D" id="3.40.50.1240">
    <property type="entry name" value="Phosphoglycerate mutase-like"/>
    <property type="match status" value="1"/>
</dbReference>
<dbReference type="CDD" id="cd07067">
    <property type="entry name" value="HP_PGM_like"/>
    <property type="match status" value="1"/>
</dbReference>
<protein>
    <submittedName>
        <fullName evidence="1">Phosphoglycerate mutase</fullName>
        <ecNumber evidence="1">5.4.2.12</ecNumber>
    </submittedName>
</protein>
<proteinExistence type="predicted"/>
<organism evidence="1 2">
    <name type="scientific">Corynebacterium guangdongense</name>
    <dbReference type="NCBI Taxonomy" id="1783348"/>
    <lineage>
        <taxon>Bacteria</taxon>
        <taxon>Bacillati</taxon>
        <taxon>Actinomycetota</taxon>
        <taxon>Actinomycetes</taxon>
        <taxon>Mycobacteriales</taxon>
        <taxon>Corynebacteriaceae</taxon>
        <taxon>Corynebacterium</taxon>
    </lineage>
</organism>
<dbReference type="RefSeq" id="WP_290197954.1">
    <property type="nucleotide sequence ID" value="NZ_CP047654.1"/>
</dbReference>
<keyword evidence="1" id="KW-0413">Isomerase</keyword>
<dbReference type="SUPFAM" id="SSF53254">
    <property type="entry name" value="Phosphoglycerate mutase-like"/>
    <property type="match status" value="1"/>
</dbReference>
<dbReference type="InterPro" id="IPR013078">
    <property type="entry name" value="His_Pase_superF_clade-1"/>
</dbReference>
<comment type="caution">
    <text evidence="1">The sequence shown here is derived from an EMBL/GenBank/DDBJ whole genome shotgun (WGS) entry which is preliminary data.</text>
</comment>
<dbReference type="PANTHER" id="PTHR48100:SF2">
    <property type="entry name" value="CONSERVED PROTEIN"/>
    <property type="match status" value="1"/>
</dbReference>
<dbReference type="GO" id="GO:0004619">
    <property type="term" value="F:phosphoglycerate mutase activity"/>
    <property type="evidence" value="ECO:0007669"/>
    <property type="project" value="UniProtKB-EC"/>
</dbReference>
<dbReference type="SMART" id="SM00855">
    <property type="entry name" value="PGAM"/>
    <property type="match status" value="1"/>
</dbReference>
<gene>
    <name evidence="1" type="ORF">J2S39_000645</name>
</gene>
<dbReference type="Pfam" id="PF00300">
    <property type="entry name" value="His_Phos_1"/>
    <property type="match status" value="1"/>
</dbReference>
<dbReference type="EC" id="5.4.2.12" evidence="1"/>
<dbReference type="InterPro" id="IPR029033">
    <property type="entry name" value="His_PPase_superfam"/>
</dbReference>